<keyword evidence="4" id="KW-1185">Reference proteome</keyword>
<protein>
    <submittedName>
        <fullName evidence="3">Transcriptional regulator, contains XRE-family HTH domain</fullName>
    </submittedName>
</protein>
<evidence type="ECO:0000313" key="3">
    <source>
        <dbReference type="EMBL" id="SCL66014.1"/>
    </source>
</evidence>
<feature type="region of interest" description="Disordered" evidence="1">
    <location>
        <begin position="15"/>
        <end position="40"/>
    </location>
</feature>
<organism evidence="3 4">
    <name type="scientific">Micromonospora yangpuensis</name>
    <dbReference type="NCBI Taxonomy" id="683228"/>
    <lineage>
        <taxon>Bacteria</taxon>
        <taxon>Bacillati</taxon>
        <taxon>Actinomycetota</taxon>
        <taxon>Actinomycetes</taxon>
        <taxon>Micromonosporales</taxon>
        <taxon>Micromonosporaceae</taxon>
        <taxon>Micromonospora</taxon>
    </lineage>
</organism>
<reference evidence="3 4" key="1">
    <citation type="submission" date="2016-06" db="EMBL/GenBank/DDBJ databases">
        <authorList>
            <person name="Kjaerup R.B."/>
            <person name="Dalgaard T.S."/>
            <person name="Juul-Madsen H.R."/>
        </authorList>
    </citation>
    <scope>NUCLEOTIDE SEQUENCE [LARGE SCALE GENOMIC DNA]</scope>
    <source>
        <strain evidence="3 4">DSM 45577</strain>
    </source>
</reference>
<dbReference type="GO" id="GO:0003677">
    <property type="term" value="F:DNA binding"/>
    <property type="evidence" value="ECO:0007669"/>
    <property type="project" value="InterPro"/>
</dbReference>
<dbReference type="EMBL" id="FMIA01000002">
    <property type="protein sequence ID" value="SCL66014.1"/>
    <property type="molecule type" value="Genomic_DNA"/>
</dbReference>
<evidence type="ECO:0000259" key="2">
    <source>
        <dbReference type="PROSITE" id="PS50943"/>
    </source>
</evidence>
<dbReference type="AlphaFoldDB" id="A0A1C6VIX9"/>
<dbReference type="SMART" id="SM00530">
    <property type="entry name" value="HTH_XRE"/>
    <property type="match status" value="1"/>
</dbReference>
<dbReference type="STRING" id="683228.GA0070617_5933"/>
<accession>A0A1C6VIX9</accession>
<dbReference type="PROSITE" id="PS50943">
    <property type="entry name" value="HTH_CROC1"/>
    <property type="match status" value="1"/>
</dbReference>
<gene>
    <name evidence="3" type="ORF">GA0070617_5933</name>
</gene>
<feature type="domain" description="HTH cro/C1-type" evidence="2">
    <location>
        <begin position="50"/>
        <end position="105"/>
    </location>
</feature>
<dbReference type="InterPro" id="IPR010982">
    <property type="entry name" value="Lambda_DNA-bd_dom_sf"/>
</dbReference>
<dbReference type="SUPFAM" id="SSF47413">
    <property type="entry name" value="lambda repressor-like DNA-binding domains"/>
    <property type="match status" value="1"/>
</dbReference>
<dbReference type="Gene3D" id="1.10.260.40">
    <property type="entry name" value="lambda repressor-like DNA-binding domains"/>
    <property type="match status" value="1"/>
</dbReference>
<dbReference type="Pfam" id="PF13560">
    <property type="entry name" value="HTH_31"/>
    <property type="match status" value="1"/>
</dbReference>
<dbReference type="Proteomes" id="UP000198937">
    <property type="component" value="Unassembled WGS sequence"/>
</dbReference>
<proteinExistence type="predicted"/>
<evidence type="ECO:0000313" key="4">
    <source>
        <dbReference type="Proteomes" id="UP000198937"/>
    </source>
</evidence>
<dbReference type="CDD" id="cd00093">
    <property type="entry name" value="HTH_XRE"/>
    <property type="match status" value="1"/>
</dbReference>
<sequence>MLAVHCRHGRQLPRGAVVAGTARRPGPANSGGDANSGRLVNDGLPVGRRVAYWRQRRKMSQQVFADRLGKSKSWVDKVERGVRRLDKWSVLREVADALDVDPDLLLGEATPPRPADEATADVEPIRAALTRYPGLLPTTADQAPTDPAGYRTRLDHADAVYQHARYPALLRLLPDLLDDAHDRCLPADLRVQAYRLTTQVMVKLGAPELAWLAADRGLTVATGTDDPLLEAVAATPFGQALRAAGRQRAAFETTITAAHQVAPLTDEPGTTAGRSACATLLVQAALAAAEHGDPSATRDLLDDAIVLTEPDGPARTAVDAARVTATATLGDHRTAIDLHQTLTVRPQWPALPIEHRAAYLLDVAGAYLAAGDAPGAARTLRAADRLAPPEIRVRPAGLAVLTETLTRSPAPDPHLLALAEAAGLHGAW</sequence>
<evidence type="ECO:0000256" key="1">
    <source>
        <dbReference type="SAM" id="MobiDB-lite"/>
    </source>
</evidence>
<name>A0A1C6VIX9_9ACTN</name>
<dbReference type="InterPro" id="IPR001387">
    <property type="entry name" value="Cro/C1-type_HTH"/>
</dbReference>